<keyword evidence="3" id="KW-1185">Reference proteome</keyword>
<dbReference type="EMBL" id="JACIIX010000020">
    <property type="protein sequence ID" value="MBB6212273.1"/>
    <property type="molecule type" value="Genomic_DNA"/>
</dbReference>
<gene>
    <name evidence="2" type="ORF">FHS48_003723</name>
</gene>
<reference evidence="2 3" key="1">
    <citation type="submission" date="2020-08" db="EMBL/GenBank/DDBJ databases">
        <title>Genomic Encyclopedia of Type Strains, Phase IV (KMG-IV): sequencing the most valuable type-strain genomes for metagenomic binning, comparative biology and taxonomic classification.</title>
        <authorList>
            <person name="Goeker M."/>
        </authorList>
    </citation>
    <scope>NUCLEOTIDE SEQUENCE [LARGE SCALE GENOMIC DNA]</scope>
    <source>
        <strain evidence="2 3">DSM 11590</strain>
    </source>
</reference>
<dbReference type="Gene3D" id="3.30.160.250">
    <property type="match status" value="1"/>
</dbReference>
<feature type="domain" description="HicB-like antitoxin of toxin-antitoxin system" evidence="1">
    <location>
        <begin position="9"/>
        <end position="74"/>
    </location>
</feature>
<comment type="caution">
    <text evidence="2">The sequence shown here is derived from an EMBL/GenBank/DDBJ whole genome shotgun (WGS) entry which is preliminary data.</text>
</comment>
<proteinExistence type="predicted"/>
<dbReference type="AlphaFoldDB" id="A0A7W9ZIU4"/>
<dbReference type="Pfam" id="PF15919">
    <property type="entry name" value="HicB_lk_antitox"/>
    <property type="match status" value="1"/>
</dbReference>
<dbReference type="InterPro" id="IPR035069">
    <property type="entry name" value="TTHA1013/TTHA0281-like"/>
</dbReference>
<name>A0A7W9ZIU4_NOVIT</name>
<dbReference type="RefSeq" id="WP_184265943.1">
    <property type="nucleotide sequence ID" value="NZ_JACIIX010000020.1"/>
</dbReference>
<sequence>MLYYGILDGSGEVWGVRIPDLPGCHGGGATAAAAIADALTAAAEWIGDGEAPQPRPMVEVVALAEAGDVVVMVPVQRDAGL</sequence>
<dbReference type="SUPFAM" id="SSF143100">
    <property type="entry name" value="TTHA1013/TTHA0281-like"/>
    <property type="match status" value="1"/>
</dbReference>
<accession>A0A7W9ZIU4</accession>
<evidence type="ECO:0000313" key="3">
    <source>
        <dbReference type="Proteomes" id="UP000544872"/>
    </source>
</evidence>
<dbReference type="Proteomes" id="UP000544872">
    <property type="component" value="Unassembled WGS sequence"/>
</dbReference>
<dbReference type="InterPro" id="IPR031807">
    <property type="entry name" value="HicB-like"/>
</dbReference>
<evidence type="ECO:0000259" key="1">
    <source>
        <dbReference type="Pfam" id="PF15919"/>
    </source>
</evidence>
<protein>
    <submittedName>
        <fullName evidence="2">Putative RNase H-like HicB family nuclease</fullName>
    </submittedName>
</protein>
<evidence type="ECO:0000313" key="2">
    <source>
        <dbReference type="EMBL" id="MBB6212273.1"/>
    </source>
</evidence>
<organism evidence="2 3">
    <name type="scientific">Novispirillum itersonii</name>
    <name type="common">Aquaspirillum itersonii</name>
    <dbReference type="NCBI Taxonomy" id="189"/>
    <lineage>
        <taxon>Bacteria</taxon>
        <taxon>Pseudomonadati</taxon>
        <taxon>Pseudomonadota</taxon>
        <taxon>Alphaproteobacteria</taxon>
        <taxon>Rhodospirillales</taxon>
        <taxon>Novispirillaceae</taxon>
        <taxon>Novispirillum</taxon>
    </lineage>
</organism>